<feature type="transmembrane region" description="Helical" evidence="1">
    <location>
        <begin position="47"/>
        <end position="66"/>
    </location>
</feature>
<proteinExistence type="predicted"/>
<comment type="caution">
    <text evidence="2">The sequence shown here is derived from an EMBL/GenBank/DDBJ whole genome shotgun (WGS) entry which is preliminary data.</text>
</comment>
<reference evidence="2 3" key="1">
    <citation type="submission" date="2019-03" db="EMBL/GenBank/DDBJ databases">
        <title>Thermus tengchongensis species for the arsenic transformation mechanism.</title>
        <authorList>
            <person name="Yuan G.C."/>
        </authorList>
    </citation>
    <scope>NUCLEOTIDE SEQUENCE [LARGE SCALE GENOMIC DNA]</scope>
    <source>
        <strain evidence="2 3">15W</strain>
    </source>
</reference>
<gene>
    <name evidence="2" type="ORF">E0687_02200</name>
</gene>
<protein>
    <submittedName>
        <fullName evidence="2">Uncharacterized protein</fullName>
    </submittedName>
</protein>
<dbReference type="EMBL" id="SJZF01000003">
    <property type="protein sequence ID" value="TFU27193.1"/>
    <property type="molecule type" value="Genomic_DNA"/>
</dbReference>
<keyword evidence="1" id="KW-1133">Transmembrane helix</keyword>
<dbReference type="AlphaFoldDB" id="A0A4Y9FFB7"/>
<keyword evidence="1" id="KW-0812">Transmembrane</keyword>
<feature type="transmembrane region" description="Helical" evidence="1">
    <location>
        <begin position="15"/>
        <end position="35"/>
    </location>
</feature>
<name>A0A4Y9FFB7_9DEIN</name>
<evidence type="ECO:0000313" key="3">
    <source>
        <dbReference type="Proteomes" id="UP000297668"/>
    </source>
</evidence>
<evidence type="ECO:0000256" key="1">
    <source>
        <dbReference type="SAM" id="Phobius"/>
    </source>
</evidence>
<feature type="transmembrane region" description="Helical" evidence="1">
    <location>
        <begin position="72"/>
        <end position="90"/>
    </location>
</feature>
<dbReference type="Proteomes" id="UP000297668">
    <property type="component" value="Unassembled WGS sequence"/>
</dbReference>
<accession>A0A4Y9FFB7</accession>
<evidence type="ECO:0000313" key="2">
    <source>
        <dbReference type="EMBL" id="TFU27193.1"/>
    </source>
</evidence>
<organism evidence="2 3">
    <name type="scientific">Thermus tengchongensis</name>
    <dbReference type="NCBI Taxonomy" id="1214928"/>
    <lineage>
        <taxon>Bacteria</taxon>
        <taxon>Thermotogati</taxon>
        <taxon>Deinococcota</taxon>
        <taxon>Deinococci</taxon>
        <taxon>Thermales</taxon>
        <taxon>Thermaceae</taxon>
        <taxon>Thermus</taxon>
    </lineage>
</organism>
<keyword evidence="1" id="KW-0472">Membrane</keyword>
<sequence>MPNAWRSLTSNLRSLGNSFVEVVLHASLWALNFRLWFSFFHNARNGWFGVGDVFVGFALLLGLWLAYRRHGLAYAGALLGAMLAAYLQLFR</sequence>